<comment type="caution">
    <text evidence="3">The sequence shown here is derived from an EMBL/GenBank/DDBJ whole genome shotgun (WGS) entry which is preliminary data.</text>
</comment>
<dbReference type="InterPro" id="IPR001478">
    <property type="entry name" value="PDZ"/>
</dbReference>
<dbReference type="Gene3D" id="2.40.10.10">
    <property type="entry name" value="Trypsin-like serine proteases"/>
    <property type="match status" value="1"/>
</dbReference>
<dbReference type="InterPro" id="IPR043504">
    <property type="entry name" value="Peptidase_S1_PA_chymotrypsin"/>
</dbReference>
<dbReference type="Pfam" id="PF13180">
    <property type="entry name" value="PDZ_2"/>
    <property type="match status" value="1"/>
</dbReference>
<dbReference type="RefSeq" id="WP_117382125.1">
    <property type="nucleotide sequence ID" value="NZ_QWDE01000001.1"/>
</dbReference>
<proteinExistence type="predicted"/>
<reference evidence="3 4" key="1">
    <citation type="submission" date="2018-08" db="EMBL/GenBank/DDBJ databases">
        <title>Mucilaginibacter terrae sp. nov., isolated from manganese diggings.</title>
        <authorList>
            <person name="Huang Y."/>
            <person name="Zhou Z."/>
        </authorList>
    </citation>
    <scope>NUCLEOTIDE SEQUENCE [LARGE SCALE GENOMIC DNA]</scope>
    <source>
        <strain evidence="3 4">ZH6</strain>
    </source>
</reference>
<dbReference type="Gene3D" id="2.40.10.120">
    <property type="match status" value="1"/>
</dbReference>
<keyword evidence="4" id="KW-1185">Reference proteome</keyword>
<dbReference type="EMBL" id="QWDE01000001">
    <property type="protein sequence ID" value="RFZ85225.1"/>
    <property type="molecule type" value="Genomic_DNA"/>
</dbReference>
<dbReference type="Pfam" id="PF13365">
    <property type="entry name" value="Trypsin_2"/>
    <property type="match status" value="1"/>
</dbReference>
<organism evidence="3 4">
    <name type="scientific">Mucilaginibacter terrenus</name>
    <dbReference type="NCBI Taxonomy" id="2482727"/>
    <lineage>
        <taxon>Bacteria</taxon>
        <taxon>Pseudomonadati</taxon>
        <taxon>Bacteroidota</taxon>
        <taxon>Sphingobacteriia</taxon>
        <taxon>Sphingobacteriales</taxon>
        <taxon>Sphingobacteriaceae</taxon>
        <taxon>Mucilaginibacter</taxon>
    </lineage>
</organism>
<sequence length="582" mass="64142">MSTRLGQYCHRITLLCKIGIGILTYLILPDSILAQKKRSINAMHVTKLSEVIKKVSPACVRMFAFDTVVNRQAGPQFSGVVVTKDGYILTVAHTTIPGNIYSVNFPDGKMVIAQALGRIMFSATPQLPDVSMMKILGEGVYPFAEIGTSRELRLHQKCISISYPETLALNFPTVRLGQITVPATEQGMIQSSCKMEPGDSGGPLFNVAGQVIGLHSAIDIPEDINFDVPVDIYRRYWSSLKIPVTYDAFPMTKDSLIQKSFKPAMLIKDLVHLQTNVKKKATQFTATVKSIVNGTEKQLLGTVIRTDQKSKMSTSIFVISKSSEVGNKVRVIFNDGNSNDANIVARDKRNDLILLSVSPQSIYPSRDEIFNKEQFDTVYAGQHLFCLNSQRQPMKGIAGASVFALPKKFSLGYLGAFIDVRHRPFPVSNVLDGSPASLYGIKVGDTIKVIQGRVMERPEDFGAVLSDLWPGDTTAFEILRANQRIDLKVVLGNWPLNLTTHPADHFKGGKSIRRDGFQKVFAHDCVLEANDAGGPVFDYSGKFLGVNIARFSRTTTLALPASVIFQFLYDNTVIVGKGQRQI</sequence>
<dbReference type="SUPFAM" id="SSF50156">
    <property type="entry name" value="PDZ domain-like"/>
    <property type="match status" value="1"/>
</dbReference>
<evidence type="ECO:0000313" key="4">
    <source>
        <dbReference type="Proteomes" id="UP000260823"/>
    </source>
</evidence>
<dbReference type="Proteomes" id="UP000260823">
    <property type="component" value="Unassembled WGS sequence"/>
</dbReference>
<keyword evidence="1" id="KW-0472">Membrane</keyword>
<dbReference type="Gene3D" id="2.30.42.10">
    <property type="match status" value="1"/>
</dbReference>
<dbReference type="PANTHER" id="PTHR43019">
    <property type="entry name" value="SERINE ENDOPROTEASE DEGS"/>
    <property type="match status" value="1"/>
</dbReference>
<name>A0A3E2NW40_9SPHI</name>
<dbReference type="SUPFAM" id="SSF50494">
    <property type="entry name" value="Trypsin-like serine proteases"/>
    <property type="match status" value="2"/>
</dbReference>
<evidence type="ECO:0000256" key="1">
    <source>
        <dbReference type="SAM" id="Phobius"/>
    </source>
</evidence>
<evidence type="ECO:0000259" key="2">
    <source>
        <dbReference type="Pfam" id="PF13180"/>
    </source>
</evidence>
<feature type="domain" description="PDZ" evidence="2">
    <location>
        <begin position="412"/>
        <end position="489"/>
    </location>
</feature>
<dbReference type="OrthoDB" id="728837at2"/>
<accession>A0A3E2NW40</accession>
<gene>
    <name evidence="3" type="ORF">DYU05_06380</name>
</gene>
<dbReference type="AlphaFoldDB" id="A0A3E2NW40"/>
<keyword evidence="1" id="KW-1133">Transmembrane helix</keyword>
<evidence type="ECO:0000313" key="3">
    <source>
        <dbReference type="EMBL" id="RFZ85225.1"/>
    </source>
</evidence>
<keyword evidence="1" id="KW-0812">Transmembrane</keyword>
<feature type="transmembrane region" description="Helical" evidence="1">
    <location>
        <begin position="12"/>
        <end position="28"/>
    </location>
</feature>
<dbReference type="InterPro" id="IPR036034">
    <property type="entry name" value="PDZ_sf"/>
</dbReference>
<protein>
    <submittedName>
        <fullName evidence="3">PDZ domain-containing protein</fullName>
    </submittedName>
</protein>
<dbReference type="InterPro" id="IPR009003">
    <property type="entry name" value="Peptidase_S1_PA"/>
</dbReference>